<name>A0AAW0GFW6_9APHY</name>
<evidence type="ECO:0000259" key="1">
    <source>
        <dbReference type="PROSITE" id="PS50822"/>
    </source>
</evidence>
<dbReference type="Pfam" id="PF02171">
    <property type="entry name" value="Piwi"/>
    <property type="match status" value="1"/>
</dbReference>
<evidence type="ECO:0000313" key="3">
    <source>
        <dbReference type="Proteomes" id="UP001385951"/>
    </source>
</evidence>
<dbReference type="Gene3D" id="3.40.50.2300">
    <property type="match status" value="1"/>
</dbReference>
<organism evidence="2 3">
    <name type="scientific">Cerrena zonata</name>
    <dbReference type="NCBI Taxonomy" id="2478898"/>
    <lineage>
        <taxon>Eukaryota</taxon>
        <taxon>Fungi</taxon>
        <taxon>Dikarya</taxon>
        <taxon>Basidiomycota</taxon>
        <taxon>Agaricomycotina</taxon>
        <taxon>Agaricomycetes</taxon>
        <taxon>Polyporales</taxon>
        <taxon>Cerrenaceae</taxon>
        <taxon>Cerrena</taxon>
    </lineage>
</organism>
<sequence>MQGNRTVTRVHTNHFQITSLPKDNFYQYDVRIEPDAFKARSREIVTKVQAENPRYFTPRAIYDGGKIAFSTNGGIPTTPFVVQLNPRMAPFQVCFTGTGAINLSNHAACVKDGRVIASVINLLQLIVRQAPAMRHMWAVRARSFYTGQGERTLGGGLVAWNGFFQSVRPTINRIMINIDTTTTVMYEAASLLDSASNFLQMSQRDLERLNLESPNGKKLSRFLKKVRITIDLPTCQKWSKMGKPIAALVPQAGLYEFSKDGRPTTVQQHLHEASNTRVQHPRMFGVRIGQSAVFPAEFCSIVPGQFYKRILSEEQRTQLVGAATKRPAAKLDAINKAVSGTGQLFDYANSDFLRSIGMVVSSTPLTIQGEVIAPPQIIYNTPMTIRDGAWNVMGKTRLSQPVNIRAWGVIVFDPKADQRSGRAQKFIGCLHHNLNERGILVHPEYTPGSQKFHMMWADPVRWEQALNEIADKASYEDSTGKHKPNIIIVFLPASAAQLKKQIKYWMTAKRNIATQCMRSGKWEPCKDQYLNNVVLKINAKIGGANSYVAITEKILNNTMVVGCDVSHPPPSVETRPSISSVVASVDSRACFYTSKTQVQPPHVEMIQNLRQMIWDASEDYANYHKGRGAVPRLDHIIVFRDGVSEGEYERVATEEIGQIDDVLDRLGKVMPRPKLTFIVVTKRHHVRFFPMQGQPTNKSGNCPPGLVIDSELGSGNDFYLQSHSGLIGTSRPSHYIVLRNDMSWTPRQIQELCYYLCHVYASATRSVSIPAPVYYADVCMINVNIYLTC</sequence>
<reference evidence="2 3" key="1">
    <citation type="submission" date="2022-09" db="EMBL/GenBank/DDBJ databases">
        <authorList>
            <person name="Palmer J.M."/>
        </authorList>
    </citation>
    <scope>NUCLEOTIDE SEQUENCE [LARGE SCALE GENOMIC DNA]</scope>
    <source>
        <strain evidence="2 3">DSM 7382</strain>
    </source>
</reference>
<dbReference type="InterPro" id="IPR036397">
    <property type="entry name" value="RNaseH_sf"/>
</dbReference>
<dbReference type="SUPFAM" id="SSF53098">
    <property type="entry name" value="Ribonuclease H-like"/>
    <property type="match status" value="1"/>
</dbReference>
<dbReference type="AlphaFoldDB" id="A0AAW0GFW6"/>
<dbReference type="Pfam" id="PF08699">
    <property type="entry name" value="ArgoL1"/>
    <property type="match status" value="1"/>
</dbReference>
<keyword evidence="3" id="KW-1185">Reference proteome</keyword>
<dbReference type="SMART" id="SM00950">
    <property type="entry name" value="Piwi"/>
    <property type="match status" value="1"/>
</dbReference>
<dbReference type="InterPro" id="IPR014811">
    <property type="entry name" value="ArgoL1"/>
</dbReference>
<evidence type="ECO:0000313" key="2">
    <source>
        <dbReference type="EMBL" id="KAK7690109.1"/>
    </source>
</evidence>
<dbReference type="PROSITE" id="PS50822">
    <property type="entry name" value="PIWI"/>
    <property type="match status" value="1"/>
</dbReference>
<dbReference type="EMBL" id="JASBNA010000007">
    <property type="protein sequence ID" value="KAK7690109.1"/>
    <property type="molecule type" value="Genomic_DNA"/>
</dbReference>
<proteinExistence type="predicted"/>
<dbReference type="SUPFAM" id="SSF101690">
    <property type="entry name" value="PAZ domain"/>
    <property type="match status" value="2"/>
</dbReference>
<dbReference type="GO" id="GO:0003676">
    <property type="term" value="F:nucleic acid binding"/>
    <property type="evidence" value="ECO:0007669"/>
    <property type="project" value="InterPro"/>
</dbReference>
<dbReference type="Gene3D" id="2.170.260.10">
    <property type="entry name" value="paz domain"/>
    <property type="match status" value="1"/>
</dbReference>
<dbReference type="Gene3D" id="3.30.420.10">
    <property type="entry name" value="Ribonuclease H-like superfamily/Ribonuclease H"/>
    <property type="match status" value="1"/>
</dbReference>
<feature type="domain" description="Piwi" evidence="1">
    <location>
        <begin position="486"/>
        <end position="777"/>
    </location>
</feature>
<dbReference type="Pfam" id="PF16486">
    <property type="entry name" value="ArgoN"/>
    <property type="match status" value="1"/>
</dbReference>
<dbReference type="InterPro" id="IPR012337">
    <property type="entry name" value="RNaseH-like_sf"/>
</dbReference>
<comment type="caution">
    <text evidence="2">The sequence shown here is derived from an EMBL/GenBank/DDBJ whole genome shotgun (WGS) entry which is preliminary data.</text>
</comment>
<protein>
    <recommendedName>
        <fullName evidence="1">Piwi domain-containing protein</fullName>
    </recommendedName>
</protein>
<accession>A0AAW0GFW6</accession>
<dbReference type="Proteomes" id="UP001385951">
    <property type="component" value="Unassembled WGS sequence"/>
</dbReference>
<dbReference type="PANTHER" id="PTHR22891">
    <property type="entry name" value="EUKARYOTIC TRANSLATION INITIATION FACTOR 2C"/>
    <property type="match status" value="1"/>
</dbReference>
<dbReference type="SMART" id="SM01163">
    <property type="entry name" value="DUF1785"/>
    <property type="match status" value="1"/>
</dbReference>
<dbReference type="InterPro" id="IPR003165">
    <property type="entry name" value="Piwi"/>
</dbReference>
<dbReference type="InterPro" id="IPR032474">
    <property type="entry name" value="Argonaute_N"/>
</dbReference>
<gene>
    <name evidence="2" type="ORF">QCA50_006757</name>
</gene>
<dbReference type="InterPro" id="IPR036085">
    <property type="entry name" value="PAZ_dom_sf"/>
</dbReference>